<dbReference type="EC" id="3.1.21.-" evidence="5"/>
<dbReference type="RefSeq" id="WP_247813109.1">
    <property type="nucleotide sequence ID" value="NZ_CP095855.1"/>
</dbReference>
<evidence type="ECO:0000313" key="6">
    <source>
        <dbReference type="Proteomes" id="UP000830198"/>
    </source>
</evidence>
<dbReference type="Pfam" id="PF01420">
    <property type="entry name" value="Methylase_S"/>
    <property type="match status" value="2"/>
</dbReference>
<feature type="domain" description="Type I restriction modification DNA specificity" evidence="4">
    <location>
        <begin position="224"/>
        <end position="386"/>
    </location>
</feature>
<evidence type="ECO:0000256" key="3">
    <source>
        <dbReference type="ARBA" id="ARBA00023125"/>
    </source>
</evidence>
<dbReference type="GO" id="GO:0016787">
    <property type="term" value="F:hydrolase activity"/>
    <property type="evidence" value="ECO:0007669"/>
    <property type="project" value="UniProtKB-KW"/>
</dbReference>
<keyword evidence="5" id="KW-0378">Hydrolase</keyword>
<dbReference type="CDD" id="cd17246">
    <property type="entry name" value="RMtype1_S_SonII-TRD2-CR2_like"/>
    <property type="match status" value="1"/>
</dbReference>
<dbReference type="PANTHER" id="PTHR30408">
    <property type="entry name" value="TYPE-1 RESTRICTION ENZYME ECOKI SPECIFICITY PROTEIN"/>
    <property type="match status" value="1"/>
</dbReference>
<sequence>MNEWKEYKLGEILNLITKGTTPPKGVGFVDKGINYIKSDAIGYDRKFDKSKIVQIDNKTHEKFKRSQLAEDDILFSMAGIYLGKNAIVPKDILPANTNQALAILRINQEIASPSYVSLYLSQQNVVEFVNNMSGQSAQPNLNFEEIKSIEIQLPSLPEQKAISSILNSLDDKIELLHRQNATLEKMAETLFRQWFEVEAKEDWEDTTLQQHTDTVRGLSYKGSGLAEIGKGLPMHNLNSVNEGGGYKYEGIKFYTGEYKDRHIIFPGEIIVTNTEQGHEFRLIGFPAIVPNSFGNKGLFSQHIYKLVPKEDSYLSRQYIYYLLLSSNMREQIIAATNGSTVNMLAIDGLQRPEFKLPPQSLVKKFTEIVSKYWEKKDLNQTQIRTLTALRDALLPKLMSGEVRVQIN</sequence>
<dbReference type="SUPFAM" id="SSF116734">
    <property type="entry name" value="DNA methylase specificity domain"/>
    <property type="match status" value="2"/>
</dbReference>
<dbReference type="Proteomes" id="UP000830198">
    <property type="component" value="Chromosome"/>
</dbReference>
<dbReference type="PANTHER" id="PTHR30408:SF12">
    <property type="entry name" value="TYPE I RESTRICTION ENZYME MJAVIII SPECIFICITY SUBUNIT"/>
    <property type="match status" value="1"/>
</dbReference>
<keyword evidence="5" id="KW-0540">Nuclease</keyword>
<dbReference type="EMBL" id="CP095855">
    <property type="protein sequence ID" value="UPK70959.1"/>
    <property type="molecule type" value="Genomic_DNA"/>
</dbReference>
<dbReference type="InterPro" id="IPR052021">
    <property type="entry name" value="Type-I_RS_S_subunit"/>
</dbReference>
<protein>
    <submittedName>
        <fullName evidence="5">Restriction endonuclease subunit S</fullName>
        <ecNumber evidence="5">3.1.21.-</ecNumber>
    </submittedName>
</protein>
<keyword evidence="6" id="KW-1185">Reference proteome</keyword>
<dbReference type="Gene3D" id="3.90.220.20">
    <property type="entry name" value="DNA methylase specificity domains"/>
    <property type="match status" value="2"/>
</dbReference>
<reference evidence="5 6" key="1">
    <citation type="submission" date="2022-04" db="EMBL/GenBank/DDBJ databases">
        <title>The arsenic-methylating capacity of Chitinophaga filiformis YT5 during chitin decomposition.</title>
        <authorList>
            <person name="Chen G."/>
            <person name="Liang Y."/>
        </authorList>
    </citation>
    <scope>NUCLEOTIDE SEQUENCE [LARGE SCALE GENOMIC DNA]</scope>
    <source>
        <strain evidence="5 6">YT5</strain>
    </source>
</reference>
<proteinExistence type="inferred from homology"/>
<evidence type="ECO:0000259" key="4">
    <source>
        <dbReference type="Pfam" id="PF01420"/>
    </source>
</evidence>
<feature type="domain" description="Type I restriction modification DNA specificity" evidence="4">
    <location>
        <begin position="2"/>
        <end position="185"/>
    </location>
</feature>
<keyword evidence="3" id="KW-0238">DNA-binding</keyword>
<name>A0ABY4I6H1_CHIFI</name>
<accession>A0ABY4I6H1</accession>
<dbReference type="GO" id="GO:0004519">
    <property type="term" value="F:endonuclease activity"/>
    <property type="evidence" value="ECO:0007669"/>
    <property type="project" value="UniProtKB-KW"/>
</dbReference>
<dbReference type="InterPro" id="IPR044946">
    <property type="entry name" value="Restrct_endonuc_typeI_TRD_sf"/>
</dbReference>
<evidence type="ECO:0000256" key="2">
    <source>
        <dbReference type="ARBA" id="ARBA00022747"/>
    </source>
</evidence>
<organism evidence="5 6">
    <name type="scientific">Chitinophaga filiformis</name>
    <name type="common">Myxococcus filiformis</name>
    <name type="synonym">Flexibacter filiformis</name>
    <dbReference type="NCBI Taxonomy" id="104663"/>
    <lineage>
        <taxon>Bacteria</taxon>
        <taxon>Pseudomonadati</taxon>
        <taxon>Bacteroidota</taxon>
        <taxon>Chitinophagia</taxon>
        <taxon>Chitinophagales</taxon>
        <taxon>Chitinophagaceae</taxon>
        <taxon>Chitinophaga</taxon>
    </lineage>
</organism>
<comment type="similarity">
    <text evidence="1">Belongs to the type-I restriction system S methylase family.</text>
</comment>
<evidence type="ECO:0000313" key="5">
    <source>
        <dbReference type="EMBL" id="UPK70959.1"/>
    </source>
</evidence>
<keyword evidence="5" id="KW-0255">Endonuclease</keyword>
<gene>
    <name evidence="5" type="ORF">MYF79_06555</name>
</gene>
<dbReference type="InterPro" id="IPR000055">
    <property type="entry name" value="Restrct_endonuc_typeI_TRD"/>
</dbReference>
<keyword evidence="2" id="KW-0680">Restriction system</keyword>
<evidence type="ECO:0000256" key="1">
    <source>
        <dbReference type="ARBA" id="ARBA00010923"/>
    </source>
</evidence>